<dbReference type="EMBL" id="CP045652">
    <property type="protein sequence ID" value="QGA25809.1"/>
    <property type="molecule type" value="Genomic_DNA"/>
</dbReference>
<protein>
    <submittedName>
        <fullName evidence="4">Outer membrane beta-barrel protein</fullName>
    </submittedName>
</protein>
<feature type="domain" description="Outer membrane protein beta-barrel" evidence="3">
    <location>
        <begin position="7"/>
        <end position="172"/>
    </location>
</feature>
<name>A0A5Q0Q9K0_9SPHI</name>
<sequence>MKKLLLTLTAISAITFAANAQTEKGKIVLGGQVGFAGTSIKDTDVKTTGFNIIPQVGYFVADNIAIGTGVGYSWNKQETDKDNDATNAAFVVSPYGRMYSKNDGPVKFFGQVSVPMSWGTNKVNGDKVGTTANYGVELAPGIAYFPTSNIGIELKVRGLYYNNGTAKNEITDNKVTTSSYGLDANSLAPSLGVQFHF</sequence>
<dbReference type="InterPro" id="IPR011250">
    <property type="entry name" value="OMP/PagP_B-barrel"/>
</dbReference>
<proteinExistence type="predicted"/>
<organism evidence="4 5">
    <name type="scientific">Sphingobacterium zhuxiongii</name>
    <dbReference type="NCBI Taxonomy" id="2662364"/>
    <lineage>
        <taxon>Bacteria</taxon>
        <taxon>Pseudomonadati</taxon>
        <taxon>Bacteroidota</taxon>
        <taxon>Sphingobacteriia</taxon>
        <taxon>Sphingobacteriales</taxon>
        <taxon>Sphingobacteriaceae</taxon>
        <taxon>Sphingobacterium</taxon>
    </lineage>
</organism>
<evidence type="ECO:0000259" key="3">
    <source>
        <dbReference type="Pfam" id="PF13505"/>
    </source>
</evidence>
<keyword evidence="1 2" id="KW-0732">Signal</keyword>
<dbReference type="RefSeq" id="WP_153510131.1">
    <property type="nucleotide sequence ID" value="NZ_CP045652.1"/>
</dbReference>
<dbReference type="SUPFAM" id="SSF56925">
    <property type="entry name" value="OMPA-like"/>
    <property type="match status" value="1"/>
</dbReference>
<dbReference type="Pfam" id="PF13505">
    <property type="entry name" value="OMP_b-brl"/>
    <property type="match status" value="1"/>
</dbReference>
<keyword evidence="5" id="KW-1185">Reference proteome</keyword>
<evidence type="ECO:0000313" key="4">
    <source>
        <dbReference type="EMBL" id="QGA25809.1"/>
    </source>
</evidence>
<dbReference type="InterPro" id="IPR027385">
    <property type="entry name" value="Beta-barrel_OMP"/>
</dbReference>
<evidence type="ECO:0000256" key="2">
    <source>
        <dbReference type="SAM" id="SignalP"/>
    </source>
</evidence>
<reference evidence="4 5" key="1">
    <citation type="submission" date="2019-10" db="EMBL/GenBank/DDBJ databases">
        <authorList>
            <person name="Dong K."/>
        </authorList>
    </citation>
    <scope>NUCLEOTIDE SEQUENCE [LARGE SCALE GENOMIC DNA]</scope>
    <source>
        <strain evidence="5">dk4302</strain>
    </source>
</reference>
<dbReference type="Gene3D" id="2.40.160.20">
    <property type="match status" value="1"/>
</dbReference>
<feature type="signal peptide" evidence="2">
    <location>
        <begin position="1"/>
        <end position="20"/>
    </location>
</feature>
<gene>
    <name evidence="4" type="ORF">GFH32_05510</name>
</gene>
<accession>A0A5Q0Q9K0</accession>
<dbReference type="AlphaFoldDB" id="A0A5Q0Q9K0"/>
<evidence type="ECO:0000256" key="1">
    <source>
        <dbReference type="ARBA" id="ARBA00022729"/>
    </source>
</evidence>
<dbReference type="Proteomes" id="UP000326921">
    <property type="component" value="Chromosome"/>
</dbReference>
<feature type="chain" id="PRO_5024843983" evidence="2">
    <location>
        <begin position="21"/>
        <end position="197"/>
    </location>
</feature>
<evidence type="ECO:0000313" key="5">
    <source>
        <dbReference type="Proteomes" id="UP000326921"/>
    </source>
</evidence>
<dbReference type="KEGG" id="sphe:GFH32_05510"/>